<dbReference type="FunFam" id="3.10.490.10:FF:000003">
    <property type="entry name" value="Gamma-glutamylcyclotransferase"/>
    <property type="match status" value="1"/>
</dbReference>
<dbReference type="SUPFAM" id="SSF110857">
    <property type="entry name" value="Gamma-glutamyl cyclotransferase-like"/>
    <property type="match status" value="1"/>
</dbReference>
<dbReference type="EMBL" id="NHOQ01001904">
    <property type="protein sequence ID" value="PWA21668.1"/>
    <property type="molecule type" value="Genomic_DNA"/>
</dbReference>
<gene>
    <name evidence="7" type="ORF">CCH79_00003180</name>
</gene>
<evidence type="ECO:0000313" key="8">
    <source>
        <dbReference type="Proteomes" id="UP000250572"/>
    </source>
</evidence>
<comment type="function">
    <text evidence="3 5">Catalyzes the cleavage of glutathione into 5-oxo-L-proline and a Cys-Gly dipeptide. Acts specifically on glutathione, but not on other gamma-glutamyl peptides.</text>
</comment>
<dbReference type="GO" id="GO:0003839">
    <property type="term" value="F:gamma-glutamylcyclotransferase activity"/>
    <property type="evidence" value="ECO:0007669"/>
    <property type="project" value="UniProtKB-UniRule"/>
</dbReference>
<dbReference type="PANTHER" id="PTHR12192">
    <property type="entry name" value="CATION TRANSPORT PROTEIN CHAC-RELATED"/>
    <property type="match status" value="1"/>
</dbReference>
<evidence type="ECO:0000256" key="2">
    <source>
        <dbReference type="ARBA" id="ARBA00023239"/>
    </source>
</evidence>
<reference evidence="7 8" key="1">
    <citation type="journal article" date="2018" name="G3 (Bethesda)">
        <title>A High-Quality Reference Genome for the Invasive Mosquitofish Gambusia affinis Using a Chicago Library.</title>
        <authorList>
            <person name="Hoffberg S.L."/>
            <person name="Troendle N.J."/>
            <person name="Glenn T.C."/>
            <person name="Mahmud O."/>
            <person name="Louha S."/>
            <person name="Chalopin D."/>
            <person name="Bennetzen J.L."/>
            <person name="Mauricio R."/>
        </authorList>
    </citation>
    <scope>NUCLEOTIDE SEQUENCE [LARGE SCALE GENOMIC DNA]</scope>
    <source>
        <strain evidence="7">NE01/NJP1002.9</strain>
        <tissue evidence="7">Muscle</tissue>
    </source>
</reference>
<dbReference type="Gene3D" id="3.10.490.10">
    <property type="entry name" value="Gamma-glutamyl cyclotransferase-like"/>
    <property type="match status" value="1"/>
</dbReference>
<evidence type="ECO:0000256" key="4">
    <source>
        <dbReference type="ARBA" id="ARBA00048073"/>
    </source>
</evidence>
<evidence type="ECO:0000256" key="3">
    <source>
        <dbReference type="ARBA" id="ARBA00045227"/>
    </source>
</evidence>
<protein>
    <recommendedName>
        <fullName evidence="5">Gamma-glutamylcyclotransferase</fullName>
        <ecNumber evidence="5">4.3.2.7</ecNumber>
    </recommendedName>
</protein>
<feature type="region of interest" description="Disordered" evidence="6">
    <location>
        <begin position="161"/>
        <end position="201"/>
    </location>
</feature>
<dbReference type="InterPro" id="IPR013024">
    <property type="entry name" value="GGCT-like"/>
</dbReference>
<accession>A0A315VEM4</accession>
<keyword evidence="8" id="KW-1185">Reference proteome</keyword>
<organism evidence="7 8">
    <name type="scientific">Gambusia affinis</name>
    <name type="common">Western mosquitofish</name>
    <name type="synonym">Heterandria affinis</name>
    <dbReference type="NCBI Taxonomy" id="33528"/>
    <lineage>
        <taxon>Eukaryota</taxon>
        <taxon>Metazoa</taxon>
        <taxon>Chordata</taxon>
        <taxon>Craniata</taxon>
        <taxon>Vertebrata</taxon>
        <taxon>Euteleostomi</taxon>
        <taxon>Actinopterygii</taxon>
        <taxon>Neopterygii</taxon>
        <taxon>Teleostei</taxon>
        <taxon>Neoteleostei</taxon>
        <taxon>Acanthomorphata</taxon>
        <taxon>Ovalentaria</taxon>
        <taxon>Atherinomorphae</taxon>
        <taxon>Cyprinodontiformes</taxon>
        <taxon>Poeciliidae</taxon>
        <taxon>Poeciliinae</taxon>
        <taxon>Gambusia</taxon>
    </lineage>
</organism>
<evidence type="ECO:0000256" key="5">
    <source>
        <dbReference type="RuleBase" id="RU363081"/>
    </source>
</evidence>
<comment type="catalytic activity">
    <reaction evidence="4 5">
        <text>glutathione = L-cysteinylglycine + 5-oxo-L-proline</text>
        <dbReference type="Rhea" id="RHEA:47724"/>
        <dbReference type="ChEBI" id="CHEBI:57925"/>
        <dbReference type="ChEBI" id="CHEBI:58402"/>
        <dbReference type="ChEBI" id="CHEBI:61694"/>
        <dbReference type="EC" id="4.3.2.7"/>
    </reaction>
</comment>
<keyword evidence="2 5" id="KW-0456">Lyase</keyword>
<dbReference type="GO" id="GO:0006751">
    <property type="term" value="P:glutathione catabolic process"/>
    <property type="evidence" value="ECO:0007669"/>
    <property type="project" value="UniProtKB-UniRule"/>
</dbReference>
<dbReference type="STRING" id="33528.ENSGAFP00000013621"/>
<evidence type="ECO:0000256" key="1">
    <source>
        <dbReference type="ARBA" id="ARBA00009662"/>
    </source>
</evidence>
<dbReference type="PANTHER" id="PTHR12192:SF2">
    <property type="entry name" value="GLUTATHIONE-SPECIFIC GAMMA-GLUTAMYLCYCLOTRANSFERASE 2"/>
    <property type="match status" value="1"/>
</dbReference>
<dbReference type="InterPro" id="IPR036568">
    <property type="entry name" value="GGCT-like_sf"/>
</dbReference>
<dbReference type="EC" id="4.3.2.7" evidence="5"/>
<feature type="compositionally biased region" description="Basic and acidic residues" evidence="6">
    <location>
        <begin position="162"/>
        <end position="199"/>
    </location>
</feature>
<feature type="non-terminal residue" evidence="7">
    <location>
        <position position="1"/>
    </location>
</feature>
<comment type="similarity">
    <text evidence="1">Belongs to the gamma-glutamylcyclotransferase family. ChaC subfamily.</text>
</comment>
<dbReference type="Pfam" id="PF04752">
    <property type="entry name" value="ChaC"/>
    <property type="match status" value="1"/>
</dbReference>
<dbReference type="Proteomes" id="UP000250572">
    <property type="component" value="Unassembled WGS sequence"/>
</dbReference>
<dbReference type="GO" id="GO:0005737">
    <property type="term" value="C:cytoplasm"/>
    <property type="evidence" value="ECO:0007669"/>
    <property type="project" value="TreeGrafter"/>
</dbReference>
<comment type="caution">
    <text evidence="7">The sequence shown here is derived from an EMBL/GenBank/DDBJ whole genome shotgun (WGS) entry which is preliminary data.</text>
</comment>
<evidence type="ECO:0000256" key="6">
    <source>
        <dbReference type="SAM" id="MobiDB-lite"/>
    </source>
</evidence>
<proteinExistence type="inferred from homology"/>
<name>A0A315VEM4_GAMAF</name>
<dbReference type="CDD" id="cd06661">
    <property type="entry name" value="GGCT_like"/>
    <property type="match status" value="1"/>
</dbReference>
<dbReference type="AlphaFoldDB" id="A0A315VEM4"/>
<dbReference type="InterPro" id="IPR006840">
    <property type="entry name" value="ChaC"/>
</dbReference>
<sequence>TWVQQILKQTFTNNKAGLSPAQECSLWTLRRSCCSFFPTPPSHFLDPCLSAFDKLTHASPLRCSVKIAFSYQHFKLGSRAAGELTGGGAVLAQCMPVGCKTTAHPDQSAAAGCRGDAALLSLRLTMPYGSVDGGQGSKQFASKGHRHRSFFWLMSITPSEGNAEKQRTDNQKYTDDSFDSRTDSRQDEDPTKNKEHSSDSRSSALASFQQLSAWFHSDATQTPLIVFFVICFGFLNFTAPSDLLLFVWVLSGEASVYNKNPTKPLRESYSKPAAVVNGPLAYRAIMWVFGYGSLIWKVDFPYEEKRVGYIKGFSRRFWQGSTDHRGVPGKPGRVVTLVEDPEGCVWGVAYKLPTGQEQEVKRYLDYREKGGYQVITVTFYPRPESNHSPSPTLLYIGNDDNPNYLGPAPLEDIANQILNSTGPSGKNTEYLFQLAEAVRTIMPEDPDRHLFSLEAILFYPCYEIQL</sequence>
<dbReference type="GO" id="GO:0061928">
    <property type="term" value="F:glutathione specific gamma-glutamylcyclotransferase activity"/>
    <property type="evidence" value="ECO:0007669"/>
    <property type="project" value="UniProtKB-EC"/>
</dbReference>
<evidence type="ECO:0000313" key="7">
    <source>
        <dbReference type="EMBL" id="PWA21668.1"/>
    </source>
</evidence>
<feature type="non-terminal residue" evidence="7">
    <location>
        <position position="466"/>
    </location>
</feature>